<gene>
    <name evidence="2" type="ordered locus">Turpa_0656</name>
</gene>
<dbReference type="KEGG" id="tpx:Turpa_0656"/>
<dbReference type="STRING" id="869212.Turpa_0656"/>
<name>I4B201_TURPD</name>
<feature type="chain" id="PRO_5003686624" description="Outer membrane protein beta-barrel domain-containing protein" evidence="1">
    <location>
        <begin position="21"/>
        <end position="315"/>
    </location>
</feature>
<accession>I4B201</accession>
<dbReference type="RefSeq" id="WP_014801826.1">
    <property type="nucleotide sequence ID" value="NC_018020.1"/>
</dbReference>
<sequence>MHAHHKLLSIFLVACTATHAATVVTAKERIEGTILAQDDKTVTIKRAKGEKKIARDQIVQIFDDNGELVWVSPALKGPETTQTAEATATAEKPLTHSIIIDGIVGSSSGGFYSEEEKFVDALGIYKVYSDGSRQQAKQTMMSVGFGINYQYAGSARWATLFTYMFRSTSHSIYTGDGQKYNREELSSQTITNRHTALIGKELRFYPADGLSTIDLIGQIGYEFGNYRPLATYVDYRTKLTPVPVAYPGPTDITVQGPTARLGGGVTFRFSPTWQMRLLAFYQGTYSMASEKIWNAVDKNVFIHDFYGVFSVGYSF</sequence>
<evidence type="ECO:0008006" key="4">
    <source>
        <dbReference type="Google" id="ProtNLM"/>
    </source>
</evidence>
<evidence type="ECO:0000256" key="1">
    <source>
        <dbReference type="SAM" id="SignalP"/>
    </source>
</evidence>
<protein>
    <recommendedName>
        <fullName evidence="4">Outer membrane protein beta-barrel domain-containing protein</fullName>
    </recommendedName>
</protein>
<reference evidence="2 3" key="1">
    <citation type="submission" date="2012-06" db="EMBL/GenBank/DDBJ databases">
        <title>The complete chromosome of genome of Turneriella parva DSM 21527.</title>
        <authorList>
            <consortium name="US DOE Joint Genome Institute (JGI-PGF)"/>
            <person name="Lucas S."/>
            <person name="Han J."/>
            <person name="Lapidus A."/>
            <person name="Bruce D."/>
            <person name="Goodwin L."/>
            <person name="Pitluck S."/>
            <person name="Peters L."/>
            <person name="Kyrpides N."/>
            <person name="Mavromatis K."/>
            <person name="Ivanova N."/>
            <person name="Mikhailova N."/>
            <person name="Chertkov O."/>
            <person name="Detter J.C."/>
            <person name="Tapia R."/>
            <person name="Han C."/>
            <person name="Land M."/>
            <person name="Hauser L."/>
            <person name="Markowitz V."/>
            <person name="Cheng J.-F."/>
            <person name="Hugenholtz P."/>
            <person name="Woyke T."/>
            <person name="Wu D."/>
            <person name="Gronow S."/>
            <person name="Wellnitz S."/>
            <person name="Brambilla E."/>
            <person name="Klenk H.-P."/>
            <person name="Eisen J.A."/>
        </authorList>
    </citation>
    <scope>NUCLEOTIDE SEQUENCE [LARGE SCALE GENOMIC DNA]</scope>
    <source>
        <strain evidence="3">ATCC BAA-1111 / DSM 21527 / NCTC 11395 / H</strain>
    </source>
</reference>
<evidence type="ECO:0000313" key="2">
    <source>
        <dbReference type="EMBL" id="AFM11308.1"/>
    </source>
</evidence>
<dbReference type="Proteomes" id="UP000006048">
    <property type="component" value="Chromosome"/>
</dbReference>
<dbReference type="HOGENOM" id="CLU_882614_0_0_12"/>
<organism evidence="2 3">
    <name type="scientific">Turneriella parva (strain ATCC BAA-1111 / DSM 21527 / NCTC 11395 / H)</name>
    <name type="common">Leptospira parva</name>
    <dbReference type="NCBI Taxonomy" id="869212"/>
    <lineage>
        <taxon>Bacteria</taxon>
        <taxon>Pseudomonadati</taxon>
        <taxon>Spirochaetota</taxon>
        <taxon>Spirochaetia</taxon>
        <taxon>Leptospirales</taxon>
        <taxon>Leptospiraceae</taxon>
        <taxon>Turneriella</taxon>
    </lineage>
</organism>
<dbReference type="AlphaFoldDB" id="I4B201"/>
<keyword evidence="3" id="KW-1185">Reference proteome</keyword>
<feature type="signal peptide" evidence="1">
    <location>
        <begin position="1"/>
        <end position="20"/>
    </location>
</feature>
<keyword evidence="1" id="KW-0732">Signal</keyword>
<evidence type="ECO:0000313" key="3">
    <source>
        <dbReference type="Proteomes" id="UP000006048"/>
    </source>
</evidence>
<dbReference type="EMBL" id="CP002959">
    <property type="protein sequence ID" value="AFM11308.1"/>
    <property type="molecule type" value="Genomic_DNA"/>
</dbReference>
<proteinExistence type="predicted"/>